<protein>
    <submittedName>
        <fullName evidence="3">Flp pilus assembly protein TadG</fullName>
    </submittedName>
</protein>
<organism evidence="3 4">
    <name type="scientific">Nocardioides perillae</name>
    <dbReference type="NCBI Taxonomy" id="1119534"/>
    <lineage>
        <taxon>Bacteria</taxon>
        <taxon>Bacillati</taxon>
        <taxon>Actinomycetota</taxon>
        <taxon>Actinomycetes</taxon>
        <taxon>Propionibacteriales</taxon>
        <taxon>Nocardioidaceae</taxon>
        <taxon>Nocardioides</taxon>
    </lineage>
</organism>
<dbReference type="RefSeq" id="WP_343049402.1">
    <property type="nucleotide sequence ID" value="NZ_JACCAC010000001.1"/>
</dbReference>
<keyword evidence="4" id="KW-1185">Reference proteome</keyword>
<keyword evidence="1" id="KW-1133">Transmembrane helix</keyword>
<feature type="domain" description="Putative Flp pilus-assembly TadG-like N-terminal" evidence="2">
    <location>
        <begin position="12"/>
        <end position="58"/>
    </location>
</feature>
<sequence length="148" mass="15176">MPVRRRSRSEAGQTTLLIVGFAVVLMMLVAVVVDASAAYLHRQGLANLADGAALAGADGGATGSDVYTQGVPDDRLRQQAGAARAAVETYLRATGARQDFPGLSFEVAVDGDRISVRVAAPVDLPLRIPGSPDRPVVAAEAAAVITPG</sequence>
<evidence type="ECO:0000313" key="3">
    <source>
        <dbReference type="EMBL" id="NYG56637.1"/>
    </source>
</evidence>
<dbReference type="EMBL" id="JACCAC010000001">
    <property type="protein sequence ID" value="NYG56637.1"/>
    <property type="molecule type" value="Genomic_DNA"/>
</dbReference>
<comment type="caution">
    <text evidence="3">The sequence shown here is derived from an EMBL/GenBank/DDBJ whole genome shotgun (WGS) entry which is preliminary data.</text>
</comment>
<keyword evidence="1" id="KW-0812">Transmembrane</keyword>
<proteinExistence type="predicted"/>
<name>A0A7Y9UMY7_9ACTN</name>
<dbReference type="Pfam" id="PF13400">
    <property type="entry name" value="Tad"/>
    <property type="match status" value="1"/>
</dbReference>
<dbReference type="Proteomes" id="UP000544110">
    <property type="component" value="Unassembled WGS sequence"/>
</dbReference>
<evidence type="ECO:0000259" key="2">
    <source>
        <dbReference type="Pfam" id="PF13400"/>
    </source>
</evidence>
<dbReference type="AlphaFoldDB" id="A0A7Y9UMY7"/>
<feature type="transmembrane region" description="Helical" evidence="1">
    <location>
        <begin position="12"/>
        <end position="33"/>
    </location>
</feature>
<evidence type="ECO:0000313" key="4">
    <source>
        <dbReference type="Proteomes" id="UP000544110"/>
    </source>
</evidence>
<reference evidence="3 4" key="1">
    <citation type="submission" date="2020-07" db="EMBL/GenBank/DDBJ databases">
        <title>Sequencing the genomes of 1000 actinobacteria strains.</title>
        <authorList>
            <person name="Klenk H.-P."/>
        </authorList>
    </citation>
    <scope>NUCLEOTIDE SEQUENCE [LARGE SCALE GENOMIC DNA]</scope>
    <source>
        <strain evidence="3 4">DSM 24552</strain>
    </source>
</reference>
<evidence type="ECO:0000256" key="1">
    <source>
        <dbReference type="SAM" id="Phobius"/>
    </source>
</evidence>
<keyword evidence="1" id="KW-0472">Membrane</keyword>
<dbReference type="InterPro" id="IPR028087">
    <property type="entry name" value="Tad_N"/>
</dbReference>
<gene>
    <name evidence="3" type="ORF">BJ989_002941</name>
</gene>
<accession>A0A7Y9UMY7</accession>